<proteinExistence type="predicted"/>
<dbReference type="Proteomes" id="UP000001542">
    <property type="component" value="Unassembled WGS sequence"/>
</dbReference>
<feature type="transmembrane region" description="Helical" evidence="6">
    <location>
        <begin position="21"/>
        <end position="42"/>
    </location>
</feature>
<dbReference type="SUPFAM" id="SSF103473">
    <property type="entry name" value="MFS general substrate transporter"/>
    <property type="match status" value="1"/>
</dbReference>
<feature type="transmembrane region" description="Helical" evidence="6">
    <location>
        <begin position="122"/>
        <end position="141"/>
    </location>
</feature>
<dbReference type="PANTHER" id="PTHR19432:SF26">
    <property type="entry name" value="MAJOR FACILITATOR SUPERFAMILY (MFS) PROFILE DOMAIN-CONTAINING PROTEIN"/>
    <property type="match status" value="1"/>
</dbReference>
<dbReference type="OMA" id="YILACGP"/>
<feature type="transmembrane region" description="Helical" evidence="6">
    <location>
        <begin position="320"/>
        <end position="339"/>
    </location>
</feature>
<dbReference type="VEuPathDB" id="TrichDB:TVAG_361610"/>
<evidence type="ECO:0000256" key="2">
    <source>
        <dbReference type="ARBA" id="ARBA00022448"/>
    </source>
</evidence>
<keyword evidence="2" id="KW-0813">Transport</keyword>
<keyword evidence="3 6" id="KW-0812">Transmembrane</keyword>
<evidence type="ECO:0000313" key="7">
    <source>
        <dbReference type="EMBL" id="EAX92781.1"/>
    </source>
</evidence>
<keyword evidence="4 6" id="KW-1133">Transmembrane helix</keyword>
<evidence type="ECO:0000313" key="8">
    <source>
        <dbReference type="Proteomes" id="UP000001542"/>
    </source>
</evidence>
<feature type="transmembrane region" description="Helical" evidence="6">
    <location>
        <begin position="345"/>
        <end position="366"/>
    </location>
</feature>
<keyword evidence="8" id="KW-1185">Reference proteome</keyword>
<dbReference type="EMBL" id="DS113947">
    <property type="protein sequence ID" value="EAX92781.1"/>
    <property type="molecule type" value="Genomic_DNA"/>
</dbReference>
<dbReference type="VEuPathDB" id="TrichDB:TVAGG3_0255330"/>
<dbReference type="eggNOG" id="KOG0637">
    <property type="taxonomic scope" value="Eukaryota"/>
</dbReference>
<gene>
    <name evidence="7" type="ORF">TVAG_361610</name>
</gene>
<protein>
    <submittedName>
        <fullName evidence="7">Major Facilitator Superfamily protein</fullName>
    </submittedName>
</protein>
<dbReference type="KEGG" id="tva:4750495"/>
<accession>A2FQN8</accession>
<keyword evidence="5 6" id="KW-0472">Membrane</keyword>
<dbReference type="RefSeq" id="XP_001305711.1">
    <property type="nucleotide sequence ID" value="XM_001305710.1"/>
</dbReference>
<organism evidence="7 8">
    <name type="scientific">Trichomonas vaginalis (strain ATCC PRA-98 / G3)</name>
    <dbReference type="NCBI Taxonomy" id="412133"/>
    <lineage>
        <taxon>Eukaryota</taxon>
        <taxon>Metamonada</taxon>
        <taxon>Parabasalia</taxon>
        <taxon>Trichomonadida</taxon>
        <taxon>Trichomonadidae</taxon>
        <taxon>Trichomonas</taxon>
    </lineage>
</organism>
<name>A2FQN8_TRIV3</name>
<evidence type="ECO:0000256" key="5">
    <source>
        <dbReference type="ARBA" id="ARBA00023136"/>
    </source>
</evidence>
<dbReference type="GO" id="GO:0008506">
    <property type="term" value="F:sucrose:proton symporter activity"/>
    <property type="evidence" value="ECO:0000318"/>
    <property type="project" value="GO_Central"/>
</dbReference>
<dbReference type="Pfam" id="PF07690">
    <property type="entry name" value="MFS_1"/>
    <property type="match status" value="1"/>
</dbReference>
<evidence type="ECO:0000256" key="6">
    <source>
        <dbReference type="SAM" id="Phobius"/>
    </source>
</evidence>
<dbReference type="OrthoDB" id="28755at2759"/>
<sequence length="475" mass="52540">MQVTFSTPLLPPAQKECSLGHILCVCAATLGFETAFNVLFSLSEPIMDELNLSSTGKFLCWLSGPLAGLFLLPFVGIWSDRCRSKFGRRRPFIVGGSIFTLIGLGLLLLLKHYADKLSSLRKTISMFFILFINYASINTMMAPSRALIGDIIPEKQQDLANAIASVMVALSSVLPNIVGGVGYFIKNNSYSDRAENLTLYFCLAMIFICVTITVIAGKEKPYTEVNEKKSDNNPIVQMFKEIKNMPSPIVRSCILMILSWVANYMYTMMGTDYFMNEVFAGDDPNKGLCFGMIVIACSNALSFVYGCFHANLVECFGDKLVYAVAHIIEAVSLTSVFYISNRWALLAIMAPIGIAIANFNSTPYTLVSLSVNEEMMGIYMSALSSCIDIAYIIANTTMNFALGTIYTKFVPKTWNVTRLQFLIGLSGIWAVITAIFSAFIIVPKHRFDSSLTAESTYTGTESMNSYPEYEEDPIE</sequence>
<feature type="transmembrane region" description="Helical" evidence="6">
    <location>
        <begin position="287"/>
        <end position="308"/>
    </location>
</feature>
<dbReference type="PANTHER" id="PTHR19432">
    <property type="entry name" value="SUGAR TRANSPORTER"/>
    <property type="match status" value="1"/>
</dbReference>
<evidence type="ECO:0000256" key="1">
    <source>
        <dbReference type="ARBA" id="ARBA00004141"/>
    </source>
</evidence>
<feature type="transmembrane region" description="Helical" evidence="6">
    <location>
        <begin position="421"/>
        <end position="442"/>
    </location>
</feature>
<dbReference type="GO" id="GO:0016020">
    <property type="term" value="C:membrane"/>
    <property type="evidence" value="ECO:0000318"/>
    <property type="project" value="GO_Central"/>
</dbReference>
<comment type="subcellular location">
    <subcellularLocation>
        <location evidence="1">Membrane</location>
        <topology evidence="1">Multi-pass membrane protein</topology>
    </subcellularLocation>
</comment>
<dbReference type="SMR" id="A2FQN8"/>
<dbReference type="InterPro" id="IPR036259">
    <property type="entry name" value="MFS_trans_sf"/>
</dbReference>
<dbReference type="Gene3D" id="1.20.1250.20">
    <property type="entry name" value="MFS general substrate transporter like domains"/>
    <property type="match status" value="1"/>
</dbReference>
<dbReference type="InterPro" id="IPR011701">
    <property type="entry name" value="MFS"/>
</dbReference>
<dbReference type="AlphaFoldDB" id="A2FQN8"/>
<feature type="transmembrane region" description="Helical" evidence="6">
    <location>
        <begin position="248"/>
        <end position="267"/>
    </location>
</feature>
<feature type="transmembrane region" description="Helical" evidence="6">
    <location>
        <begin position="91"/>
        <end position="110"/>
    </location>
</feature>
<feature type="transmembrane region" description="Helical" evidence="6">
    <location>
        <begin position="162"/>
        <end position="185"/>
    </location>
</feature>
<reference evidence="7" key="2">
    <citation type="journal article" date="2007" name="Science">
        <title>Draft genome sequence of the sexually transmitted pathogen Trichomonas vaginalis.</title>
        <authorList>
            <person name="Carlton J.M."/>
            <person name="Hirt R.P."/>
            <person name="Silva J.C."/>
            <person name="Delcher A.L."/>
            <person name="Schatz M."/>
            <person name="Zhao Q."/>
            <person name="Wortman J.R."/>
            <person name="Bidwell S.L."/>
            <person name="Alsmark U.C.M."/>
            <person name="Besteiro S."/>
            <person name="Sicheritz-Ponten T."/>
            <person name="Noel C.J."/>
            <person name="Dacks J.B."/>
            <person name="Foster P.G."/>
            <person name="Simillion C."/>
            <person name="Van de Peer Y."/>
            <person name="Miranda-Saavedra D."/>
            <person name="Barton G.J."/>
            <person name="Westrop G.D."/>
            <person name="Mueller S."/>
            <person name="Dessi D."/>
            <person name="Fiori P.L."/>
            <person name="Ren Q."/>
            <person name="Paulsen I."/>
            <person name="Zhang H."/>
            <person name="Bastida-Corcuera F.D."/>
            <person name="Simoes-Barbosa A."/>
            <person name="Brown M.T."/>
            <person name="Hayes R.D."/>
            <person name="Mukherjee M."/>
            <person name="Okumura C.Y."/>
            <person name="Schneider R."/>
            <person name="Smith A.J."/>
            <person name="Vanacova S."/>
            <person name="Villalvazo M."/>
            <person name="Haas B.J."/>
            <person name="Pertea M."/>
            <person name="Feldblyum T.V."/>
            <person name="Utterback T.R."/>
            <person name="Shu C.L."/>
            <person name="Osoegawa K."/>
            <person name="de Jong P.J."/>
            <person name="Hrdy I."/>
            <person name="Horvathova L."/>
            <person name="Zubacova Z."/>
            <person name="Dolezal P."/>
            <person name="Malik S.B."/>
            <person name="Logsdon J.M. Jr."/>
            <person name="Henze K."/>
            <person name="Gupta A."/>
            <person name="Wang C.C."/>
            <person name="Dunne R.L."/>
            <person name="Upcroft J.A."/>
            <person name="Upcroft P."/>
            <person name="White O."/>
            <person name="Salzberg S.L."/>
            <person name="Tang P."/>
            <person name="Chiu C.-H."/>
            <person name="Lee Y.-S."/>
            <person name="Embley T.M."/>
            <person name="Coombs G.H."/>
            <person name="Mottram J.C."/>
            <person name="Tachezy J."/>
            <person name="Fraser-Liggett C.M."/>
            <person name="Johnson P.J."/>
        </authorList>
    </citation>
    <scope>NUCLEOTIDE SEQUENCE [LARGE SCALE GENOMIC DNA]</scope>
    <source>
        <strain evidence="7">G3</strain>
    </source>
</reference>
<evidence type="ECO:0000256" key="3">
    <source>
        <dbReference type="ARBA" id="ARBA00022692"/>
    </source>
</evidence>
<dbReference type="InParanoid" id="A2FQN8"/>
<feature type="transmembrane region" description="Helical" evidence="6">
    <location>
        <begin position="378"/>
        <end position="401"/>
    </location>
</feature>
<reference evidence="7" key="1">
    <citation type="submission" date="2006-10" db="EMBL/GenBank/DDBJ databases">
        <authorList>
            <person name="Amadeo P."/>
            <person name="Zhao Q."/>
            <person name="Wortman J."/>
            <person name="Fraser-Liggett C."/>
            <person name="Carlton J."/>
        </authorList>
    </citation>
    <scope>NUCLEOTIDE SEQUENCE</scope>
    <source>
        <strain evidence="7">G3</strain>
    </source>
</reference>
<feature type="transmembrane region" description="Helical" evidence="6">
    <location>
        <begin position="197"/>
        <end position="216"/>
    </location>
</feature>
<dbReference type="FunCoup" id="A2FQN8">
    <property type="interactions" value="103"/>
</dbReference>
<dbReference type="FunFam" id="1.20.1250.20:FF:000531">
    <property type="entry name" value="Major Facilitator Superfamily protein"/>
    <property type="match status" value="1"/>
</dbReference>
<feature type="transmembrane region" description="Helical" evidence="6">
    <location>
        <begin position="62"/>
        <end position="79"/>
    </location>
</feature>
<evidence type="ECO:0000256" key="4">
    <source>
        <dbReference type="ARBA" id="ARBA00022989"/>
    </source>
</evidence>